<accession>A0A2G9UIZ8</accession>
<feature type="region of interest" description="Disordered" evidence="1">
    <location>
        <begin position="229"/>
        <end position="257"/>
    </location>
</feature>
<dbReference type="OrthoDB" id="10056572at2759"/>
<organism evidence="3 4">
    <name type="scientific">Teladorsagia circumcincta</name>
    <name type="common">Brown stomach worm</name>
    <name type="synonym">Ostertagia circumcincta</name>
    <dbReference type="NCBI Taxonomy" id="45464"/>
    <lineage>
        <taxon>Eukaryota</taxon>
        <taxon>Metazoa</taxon>
        <taxon>Ecdysozoa</taxon>
        <taxon>Nematoda</taxon>
        <taxon>Chromadorea</taxon>
        <taxon>Rhabditida</taxon>
        <taxon>Rhabditina</taxon>
        <taxon>Rhabditomorpha</taxon>
        <taxon>Strongyloidea</taxon>
        <taxon>Trichostrongylidae</taxon>
        <taxon>Teladorsagia</taxon>
    </lineage>
</organism>
<reference evidence="3 4" key="1">
    <citation type="submission" date="2015-09" db="EMBL/GenBank/DDBJ databases">
        <title>Draft genome of the parasitic nematode Teladorsagia circumcincta isolate WARC Sus (inbred).</title>
        <authorList>
            <person name="Mitreva M."/>
        </authorList>
    </citation>
    <scope>NUCLEOTIDE SEQUENCE [LARGE SCALE GENOMIC DNA]</scope>
    <source>
        <strain evidence="3 4">S</strain>
    </source>
</reference>
<sequence>MRPAPDSGDWARKLLEIGEVNYQEDENADARAIRVENPQECIDGAEHANPEDALNYLIKHLNKMVPSGMPPHELRPKKGCIVMLLRNLDVTKGLCNGTRLIVDEYGQYVLECRFVIKQEKSRVAHNAHARMASVVFTVAIVNPALRKRECQTHVKRIKILMHCIPATPFYHTQQMWGWHVSKSLRHESMPNVSGERNRYDVREVRSNSTSAGNQGADITPTLSPLRYHSNNGSKQLQQHNGVDGNWRPADGDAPSNGTPAACSECKLLRQIAASGSYLALFPDIEPMIGTRPFYLRGPSVVQGCLQAENSQLSMDCEFEVQQLKSCIQTIFLVLSQNGVVGATSPVLGAIPPAPSLASVIAPPPPPAPTHGSTRKRPAPAAPQPECPVALRPIASCKVQL</sequence>
<dbReference type="PANTHER" id="PTHR10492">
    <property type="match status" value="1"/>
</dbReference>
<feature type="domain" description="DNA helicase Pif1-like 2B" evidence="2">
    <location>
        <begin position="61"/>
        <end position="102"/>
    </location>
</feature>
<proteinExistence type="predicted"/>
<evidence type="ECO:0000259" key="2">
    <source>
        <dbReference type="Pfam" id="PF21530"/>
    </source>
</evidence>
<evidence type="ECO:0000256" key="1">
    <source>
        <dbReference type="SAM" id="MobiDB-lite"/>
    </source>
</evidence>
<keyword evidence="4" id="KW-1185">Reference proteome</keyword>
<dbReference type="InterPro" id="IPR049163">
    <property type="entry name" value="Pif1-like_2B_dom"/>
</dbReference>
<dbReference type="AlphaFoldDB" id="A0A2G9UIZ8"/>
<feature type="region of interest" description="Disordered" evidence="1">
    <location>
        <begin position="359"/>
        <end position="386"/>
    </location>
</feature>
<dbReference type="Pfam" id="PF21530">
    <property type="entry name" value="Pif1_2B_dom"/>
    <property type="match status" value="1"/>
</dbReference>
<dbReference type="PANTHER" id="PTHR10492:SF57">
    <property type="entry name" value="ATP-DEPENDENT DNA HELICASE"/>
    <property type="match status" value="1"/>
</dbReference>
<dbReference type="EMBL" id="KZ346351">
    <property type="protein sequence ID" value="PIO70215.1"/>
    <property type="molecule type" value="Genomic_DNA"/>
</dbReference>
<evidence type="ECO:0000313" key="4">
    <source>
        <dbReference type="Proteomes" id="UP000230423"/>
    </source>
</evidence>
<gene>
    <name evidence="3" type="ORF">TELCIR_07940</name>
</gene>
<name>A0A2G9UIZ8_TELCI</name>
<dbReference type="Proteomes" id="UP000230423">
    <property type="component" value="Unassembled WGS sequence"/>
</dbReference>
<evidence type="ECO:0000313" key="3">
    <source>
        <dbReference type="EMBL" id="PIO70215.1"/>
    </source>
</evidence>
<feature type="compositionally biased region" description="Polar residues" evidence="1">
    <location>
        <begin position="229"/>
        <end position="240"/>
    </location>
</feature>
<protein>
    <recommendedName>
        <fullName evidence="2">DNA helicase Pif1-like 2B domain-containing protein</fullName>
    </recommendedName>
</protein>